<dbReference type="SUPFAM" id="SSF52402">
    <property type="entry name" value="Adenine nucleotide alpha hydrolases-like"/>
    <property type="match status" value="2"/>
</dbReference>
<dbReference type="InterPro" id="IPR014729">
    <property type="entry name" value="Rossmann-like_a/b/a_fold"/>
</dbReference>
<comment type="similarity">
    <text evidence="1">Belongs to the universal stress protein A family.</text>
</comment>
<dbReference type="AlphaFoldDB" id="A0A1G7WVE3"/>
<dbReference type="PRINTS" id="PR01438">
    <property type="entry name" value="UNVRSLSTRESS"/>
</dbReference>
<organism evidence="3 4">
    <name type="scientific">Streptomyces griseoaurantiacus</name>
    <dbReference type="NCBI Taxonomy" id="68213"/>
    <lineage>
        <taxon>Bacteria</taxon>
        <taxon>Bacillati</taxon>
        <taxon>Actinomycetota</taxon>
        <taxon>Actinomycetes</taxon>
        <taxon>Kitasatosporales</taxon>
        <taxon>Streptomycetaceae</taxon>
        <taxon>Streptomyces</taxon>
        <taxon>Streptomyces aurantiacus group</taxon>
    </lineage>
</organism>
<dbReference type="EMBL" id="FNAX01000028">
    <property type="protein sequence ID" value="SDG75912.1"/>
    <property type="molecule type" value="Genomic_DNA"/>
</dbReference>
<evidence type="ECO:0000313" key="4">
    <source>
        <dbReference type="Proteomes" id="UP000198614"/>
    </source>
</evidence>
<protein>
    <submittedName>
        <fullName evidence="3">Nucleotide-binding universal stress protein, UspA family</fullName>
    </submittedName>
</protein>
<gene>
    <name evidence="3" type="ORF">SAMN05216260_12873</name>
</gene>
<name>A0A1G7WVE3_9ACTN</name>
<feature type="domain" description="UspA" evidence="2">
    <location>
        <begin position="162"/>
        <end position="312"/>
    </location>
</feature>
<dbReference type="Pfam" id="PF00582">
    <property type="entry name" value="Usp"/>
    <property type="match status" value="2"/>
</dbReference>
<dbReference type="Gene3D" id="3.40.50.620">
    <property type="entry name" value="HUPs"/>
    <property type="match status" value="2"/>
</dbReference>
<dbReference type="Proteomes" id="UP000198614">
    <property type="component" value="Unassembled WGS sequence"/>
</dbReference>
<dbReference type="OrthoDB" id="4867015at2"/>
<feature type="domain" description="UspA" evidence="2">
    <location>
        <begin position="3"/>
        <end position="136"/>
    </location>
</feature>
<accession>A0A1G7WVE3</accession>
<reference evidence="3 4" key="1">
    <citation type="submission" date="2016-10" db="EMBL/GenBank/DDBJ databases">
        <authorList>
            <person name="de Groot N.N."/>
        </authorList>
    </citation>
    <scope>NUCLEOTIDE SEQUENCE [LARGE SCALE GENOMIC DNA]</scope>
    <source>
        <strain evidence="3 4">CGMCC 4.1859</strain>
    </source>
</reference>
<dbReference type="PANTHER" id="PTHR46268:SF6">
    <property type="entry name" value="UNIVERSAL STRESS PROTEIN UP12"/>
    <property type="match status" value="1"/>
</dbReference>
<dbReference type="InterPro" id="IPR006016">
    <property type="entry name" value="UspA"/>
</dbReference>
<evidence type="ECO:0000259" key="2">
    <source>
        <dbReference type="Pfam" id="PF00582"/>
    </source>
</evidence>
<evidence type="ECO:0000313" key="3">
    <source>
        <dbReference type="EMBL" id="SDG75912.1"/>
    </source>
</evidence>
<evidence type="ECO:0000256" key="1">
    <source>
        <dbReference type="ARBA" id="ARBA00008791"/>
    </source>
</evidence>
<sequence length="322" mass="33788">MPHDITVGVDGSPAGLAAAHWAAEEAGRRGTGLGVVHAWNSHPRPAPYVPMDRTEHDWAAEILHEAVRSIEAAHPDLRVTERLVRDSTVAALVAAAADSEMLVLGSRGLGAFSGFVTGAVSQRVVARSPRPVVLVRAGRAAAQEHLPAADGVAPEEIPRTPYREVVLGLDTARPCDEVIAFALEAARRRGTGLRVVHAFRTPLRPASDASLVTAPPAAVHPVPDTRAPGQARADAERSVTAVLRAWREKYPDVPVTESVTEERAAAALVRTARDAGLLVVGRRGSGHGAGGRTAPVAHAALHHAGCPVAVVPHEWSPREGAK</sequence>
<proteinExistence type="inferred from homology"/>
<dbReference type="PANTHER" id="PTHR46268">
    <property type="entry name" value="STRESS RESPONSE PROTEIN NHAX"/>
    <property type="match status" value="1"/>
</dbReference>
<dbReference type="InterPro" id="IPR006015">
    <property type="entry name" value="Universal_stress_UspA"/>
</dbReference>